<dbReference type="Proteomes" id="UP000198571">
    <property type="component" value="Unassembled WGS sequence"/>
</dbReference>
<feature type="modified residue" description="4-aspartylphosphate" evidence="7">
    <location>
        <position position="53"/>
    </location>
</feature>
<dbReference type="GO" id="GO:0006355">
    <property type="term" value="P:regulation of DNA-templated transcription"/>
    <property type="evidence" value="ECO:0007669"/>
    <property type="project" value="InterPro"/>
</dbReference>
<dbReference type="STRING" id="1601833.SAMN05518684_10947"/>
<evidence type="ECO:0000256" key="5">
    <source>
        <dbReference type="ARBA" id="ARBA00023125"/>
    </source>
</evidence>
<evidence type="ECO:0000256" key="2">
    <source>
        <dbReference type="ARBA" id="ARBA00022553"/>
    </source>
</evidence>
<reference evidence="12" key="1">
    <citation type="submission" date="2016-10" db="EMBL/GenBank/DDBJ databases">
        <authorList>
            <person name="Varghese N."/>
            <person name="Submissions S."/>
        </authorList>
    </citation>
    <scope>NUCLEOTIDE SEQUENCE [LARGE SCALE GENOMIC DNA]</scope>
    <source>
        <strain evidence="12">S9</strain>
    </source>
</reference>
<comment type="subcellular location">
    <subcellularLocation>
        <location evidence="1">Cytoplasm</location>
    </subcellularLocation>
</comment>
<dbReference type="GO" id="GO:0032993">
    <property type="term" value="C:protein-DNA complex"/>
    <property type="evidence" value="ECO:0007669"/>
    <property type="project" value="TreeGrafter"/>
</dbReference>
<dbReference type="InterPro" id="IPR011006">
    <property type="entry name" value="CheY-like_superfamily"/>
</dbReference>
<evidence type="ECO:0000313" key="12">
    <source>
        <dbReference type="Proteomes" id="UP000198571"/>
    </source>
</evidence>
<dbReference type="Gene3D" id="1.10.10.10">
    <property type="entry name" value="Winged helix-like DNA-binding domain superfamily/Winged helix DNA-binding domain"/>
    <property type="match status" value="1"/>
</dbReference>
<gene>
    <name evidence="11" type="ORF">SAMN05518684_10947</name>
</gene>
<feature type="domain" description="OmpR/PhoB-type" evidence="10">
    <location>
        <begin position="126"/>
        <end position="228"/>
    </location>
</feature>
<evidence type="ECO:0000256" key="1">
    <source>
        <dbReference type="ARBA" id="ARBA00004496"/>
    </source>
</evidence>
<dbReference type="Gene3D" id="6.10.250.690">
    <property type="match status" value="1"/>
</dbReference>
<keyword evidence="12" id="KW-1185">Reference proteome</keyword>
<evidence type="ECO:0000313" key="11">
    <source>
        <dbReference type="EMBL" id="SES15090.1"/>
    </source>
</evidence>
<dbReference type="InterPro" id="IPR039420">
    <property type="entry name" value="WalR-like"/>
</dbReference>
<dbReference type="SUPFAM" id="SSF52172">
    <property type="entry name" value="CheY-like"/>
    <property type="match status" value="1"/>
</dbReference>
<feature type="domain" description="Response regulatory" evidence="9">
    <location>
        <begin position="4"/>
        <end position="117"/>
    </location>
</feature>
<keyword evidence="6" id="KW-0804">Transcription</keyword>
<dbReference type="GO" id="GO:0000976">
    <property type="term" value="F:transcription cis-regulatory region binding"/>
    <property type="evidence" value="ECO:0007669"/>
    <property type="project" value="TreeGrafter"/>
</dbReference>
<evidence type="ECO:0000259" key="10">
    <source>
        <dbReference type="PROSITE" id="PS51755"/>
    </source>
</evidence>
<keyword evidence="5 8" id="KW-0238">DNA-binding</keyword>
<name>A0A1H9UZZ5_9BACI</name>
<dbReference type="PROSITE" id="PS50110">
    <property type="entry name" value="RESPONSE_REGULATORY"/>
    <property type="match status" value="1"/>
</dbReference>
<dbReference type="CDD" id="cd00383">
    <property type="entry name" value="trans_reg_C"/>
    <property type="match status" value="1"/>
</dbReference>
<feature type="DNA-binding region" description="OmpR/PhoB-type" evidence="8">
    <location>
        <begin position="126"/>
        <end position="228"/>
    </location>
</feature>
<dbReference type="PANTHER" id="PTHR48111">
    <property type="entry name" value="REGULATOR OF RPOS"/>
    <property type="match status" value="1"/>
</dbReference>
<protein>
    <submittedName>
        <fullName evidence="11">DNA-binding response regulator, OmpR family, contains REC and winged-helix (WHTH) domain</fullName>
    </submittedName>
</protein>
<proteinExistence type="predicted"/>
<dbReference type="PANTHER" id="PTHR48111:SF73">
    <property type="entry name" value="ALKALINE PHOSPHATASE SYNTHESIS TRANSCRIPTIONAL REGULATORY PROTEIN PHOP"/>
    <property type="match status" value="1"/>
</dbReference>
<dbReference type="CDD" id="cd17574">
    <property type="entry name" value="REC_OmpR"/>
    <property type="match status" value="1"/>
</dbReference>
<evidence type="ECO:0000256" key="7">
    <source>
        <dbReference type="PROSITE-ProRule" id="PRU00169"/>
    </source>
</evidence>
<dbReference type="EMBL" id="FOGT01000009">
    <property type="protein sequence ID" value="SES15090.1"/>
    <property type="molecule type" value="Genomic_DNA"/>
</dbReference>
<dbReference type="SMART" id="SM00448">
    <property type="entry name" value="REC"/>
    <property type="match status" value="1"/>
</dbReference>
<keyword evidence="3" id="KW-0902">Two-component regulatory system</keyword>
<keyword evidence="4" id="KW-0805">Transcription regulation</keyword>
<evidence type="ECO:0000259" key="9">
    <source>
        <dbReference type="PROSITE" id="PS50110"/>
    </source>
</evidence>
<evidence type="ECO:0000256" key="6">
    <source>
        <dbReference type="ARBA" id="ARBA00023163"/>
    </source>
</evidence>
<dbReference type="GO" id="GO:0000156">
    <property type="term" value="F:phosphorelay response regulator activity"/>
    <property type="evidence" value="ECO:0007669"/>
    <property type="project" value="TreeGrafter"/>
</dbReference>
<dbReference type="FunFam" id="1.10.10.10:FF:000018">
    <property type="entry name" value="DNA-binding response regulator ResD"/>
    <property type="match status" value="1"/>
</dbReference>
<dbReference type="OrthoDB" id="9802426at2"/>
<dbReference type="SMART" id="SM00862">
    <property type="entry name" value="Trans_reg_C"/>
    <property type="match status" value="1"/>
</dbReference>
<dbReference type="RefSeq" id="WP_093052343.1">
    <property type="nucleotide sequence ID" value="NZ_FOGT01000009.1"/>
</dbReference>
<evidence type="ECO:0000256" key="4">
    <source>
        <dbReference type="ARBA" id="ARBA00023015"/>
    </source>
</evidence>
<keyword evidence="2 7" id="KW-0597">Phosphoprotein</keyword>
<dbReference type="InterPro" id="IPR001867">
    <property type="entry name" value="OmpR/PhoB-type_DNA-bd"/>
</dbReference>
<dbReference type="InterPro" id="IPR016032">
    <property type="entry name" value="Sig_transdc_resp-reg_C-effctor"/>
</dbReference>
<dbReference type="Gene3D" id="3.40.50.2300">
    <property type="match status" value="1"/>
</dbReference>
<dbReference type="Pfam" id="PF00486">
    <property type="entry name" value="Trans_reg_C"/>
    <property type="match status" value="1"/>
</dbReference>
<evidence type="ECO:0000256" key="8">
    <source>
        <dbReference type="PROSITE-ProRule" id="PRU01091"/>
    </source>
</evidence>
<dbReference type="InterPro" id="IPR036388">
    <property type="entry name" value="WH-like_DNA-bd_sf"/>
</dbReference>
<accession>A0A1H9UZZ5</accession>
<dbReference type="Pfam" id="PF00072">
    <property type="entry name" value="Response_reg"/>
    <property type="match status" value="1"/>
</dbReference>
<evidence type="ECO:0000256" key="3">
    <source>
        <dbReference type="ARBA" id="ARBA00023012"/>
    </source>
</evidence>
<dbReference type="GO" id="GO:0005829">
    <property type="term" value="C:cytosol"/>
    <property type="evidence" value="ECO:0007669"/>
    <property type="project" value="TreeGrafter"/>
</dbReference>
<dbReference type="PROSITE" id="PS51755">
    <property type="entry name" value="OMPR_PHOB"/>
    <property type="match status" value="1"/>
</dbReference>
<dbReference type="InterPro" id="IPR001789">
    <property type="entry name" value="Sig_transdc_resp-reg_receiver"/>
</dbReference>
<dbReference type="SUPFAM" id="SSF46894">
    <property type="entry name" value="C-terminal effector domain of the bipartite response regulators"/>
    <property type="match status" value="1"/>
</dbReference>
<dbReference type="FunFam" id="3.40.50.2300:FF:000001">
    <property type="entry name" value="DNA-binding response regulator PhoB"/>
    <property type="match status" value="1"/>
</dbReference>
<dbReference type="AlphaFoldDB" id="A0A1H9UZZ5"/>
<organism evidence="11 12">
    <name type="scientific">Salipaludibacillus aurantiacus</name>
    <dbReference type="NCBI Taxonomy" id="1601833"/>
    <lineage>
        <taxon>Bacteria</taxon>
        <taxon>Bacillati</taxon>
        <taxon>Bacillota</taxon>
        <taxon>Bacilli</taxon>
        <taxon>Bacillales</taxon>
        <taxon>Bacillaceae</taxon>
    </lineage>
</organism>
<sequence>MPVQVMIIEDEPMMVDVLTAYLEKEGYDVVSSPNGKEGLDLFWKIQPDFLILDLMLPDLSGEEICTRIRQHTDTPILMLSAKSAEDERIQGILLGADDYVTKPFSPKEVIVRMEAILRRAGLSSKKSVQSYNGGMLVIDDKKKLVTVNDKEVTLTPLEFHVLTAMAKEPGRVFSRTDLLEKIQEDRFYEGYERSIDVHIKNLRKKIEKDTRKPEYIVTVFGMGYKFGGKRDVSNPV</sequence>